<keyword evidence="2" id="KW-1185">Reference proteome</keyword>
<dbReference type="Proteomes" id="UP000297403">
    <property type="component" value="Unassembled WGS sequence"/>
</dbReference>
<organism evidence="1 2">
    <name type="scientific">Cryobacterium shii</name>
    <dbReference type="NCBI Taxonomy" id="1259235"/>
    <lineage>
        <taxon>Bacteria</taxon>
        <taxon>Bacillati</taxon>
        <taxon>Actinomycetota</taxon>
        <taxon>Actinomycetes</taxon>
        <taxon>Micrococcales</taxon>
        <taxon>Microbacteriaceae</taxon>
        <taxon>Cryobacterium</taxon>
    </lineage>
</organism>
<dbReference type="RefSeq" id="WP_134451617.1">
    <property type="nucleotide sequence ID" value="NZ_SOFY01000061.1"/>
</dbReference>
<accession>A0AAQ2C5B5</accession>
<sequence>MGEFSMYSRGEQRRLYDQHKAELIPLHGIRLRVMHKSEFTVRADKIVRDRTRDLAIVRRVLV</sequence>
<evidence type="ECO:0000313" key="2">
    <source>
        <dbReference type="Proteomes" id="UP000297403"/>
    </source>
</evidence>
<comment type="caution">
    <text evidence="1">The sequence shown here is derived from an EMBL/GenBank/DDBJ whole genome shotgun (WGS) entry which is preliminary data.</text>
</comment>
<reference evidence="1 2" key="1">
    <citation type="submission" date="2019-03" db="EMBL/GenBank/DDBJ databases">
        <title>Genomics of glacier-inhabiting Cryobacterium strains.</title>
        <authorList>
            <person name="Liu Q."/>
            <person name="Xin Y.-H."/>
        </authorList>
    </citation>
    <scope>NUCLEOTIDE SEQUENCE [LARGE SCALE GENOMIC DNA]</scope>
    <source>
        <strain evidence="2">TMT1-22</strain>
    </source>
</reference>
<dbReference type="EMBL" id="SOFY01000061">
    <property type="protein sequence ID" value="TFC44889.1"/>
    <property type="molecule type" value="Genomic_DNA"/>
</dbReference>
<proteinExistence type="predicted"/>
<dbReference type="AlphaFoldDB" id="A0AAQ2C5B5"/>
<name>A0AAQ2C5B5_9MICO</name>
<gene>
    <name evidence="1" type="ORF">E3O49_11325</name>
</gene>
<protein>
    <submittedName>
        <fullName evidence="1">Uncharacterized protein</fullName>
    </submittedName>
</protein>
<evidence type="ECO:0000313" key="1">
    <source>
        <dbReference type="EMBL" id="TFC44889.1"/>
    </source>
</evidence>